<dbReference type="AlphaFoldDB" id="A0A150J806"/>
<evidence type="ECO:0000313" key="1">
    <source>
        <dbReference type="EMBL" id="KYC53383.1"/>
    </source>
</evidence>
<organism evidence="1 2">
    <name type="scientific">Candidatus Methanofastidiosum methylothiophilum</name>
    <dbReference type="NCBI Taxonomy" id="1705564"/>
    <lineage>
        <taxon>Archaea</taxon>
        <taxon>Methanobacteriati</taxon>
        <taxon>Methanobacteriota</taxon>
        <taxon>Stenosarchaea group</taxon>
        <taxon>Candidatus Methanofastidiosia</taxon>
        <taxon>Candidatus Methanofastidiosales</taxon>
        <taxon>Candidatus Methanofastidiosaceae</taxon>
        <taxon>Candidatus Methanofastidiosum</taxon>
    </lineage>
</organism>
<sequence>MSRKEKIKSLVKQGKEILGIKEGEYVNRGAFAAWRSNVYNFLNDEFSIEEALAFTNICENNHIISVENGIYFLENLDSD</sequence>
<gene>
    <name evidence="1" type="ORF">AMQ22_00279</name>
</gene>
<comment type="caution">
    <text evidence="1">The sequence shown here is derived from an EMBL/GenBank/DDBJ whole genome shotgun (WGS) entry which is preliminary data.</text>
</comment>
<dbReference type="Proteomes" id="UP000075398">
    <property type="component" value="Unassembled WGS sequence"/>
</dbReference>
<name>A0A150J806_9EURY</name>
<dbReference type="EMBL" id="LNGC01000006">
    <property type="protein sequence ID" value="KYC53383.1"/>
    <property type="molecule type" value="Genomic_DNA"/>
</dbReference>
<reference evidence="1 2" key="1">
    <citation type="journal article" date="2016" name="ISME J.">
        <title>Chasing the elusive Euryarchaeota class WSA2: genomes reveal a uniquely fastidious methyl-reducing methanogen.</title>
        <authorList>
            <person name="Nobu M.K."/>
            <person name="Narihiro T."/>
            <person name="Kuroda K."/>
            <person name="Mei R."/>
            <person name="Liu W.T."/>
        </authorList>
    </citation>
    <scope>NUCLEOTIDE SEQUENCE [LARGE SCALE GENOMIC DNA]</scope>
    <source>
        <strain evidence="1">U1lsi0528_Bin055</strain>
    </source>
</reference>
<evidence type="ECO:0000313" key="2">
    <source>
        <dbReference type="Proteomes" id="UP000075398"/>
    </source>
</evidence>
<accession>A0A150J806</accession>
<protein>
    <submittedName>
        <fullName evidence="1">Uncharacterized protein</fullName>
    </submittedName>
</protein>
<proteinExistence type="predicted"/>